<proteinExistence type="predicted"/>
<comment type="caution">
    <text evidence="3">The sequence shown here is derived from an EMBL/GenBank/DDBJ whole genome shotgun (WGS) entry which is preliminary data.</text>
</comment>
<feature type="signal peptide" evidence="2">
    <location>
        <begin position="1"/>
        <end position="24"/>
    </location>
</feature>
<evidence type="ECO:0000256" key="2">
    <source>
        <dbReference type="SAM" id="SignalP"/>
    </source>
</evidence>
<keyword evidence="2" id="KW-0732">Signal</keyword>
<evidence type="ECO:0000313" key="3">
    <source>
        <dbReference type="EMBL" id="KAK6542920.1"/>
    </source>
</evidence>
<dbReference type="EMBL" id="JAVHJO010000002">
    <property type="protein sequence ID" value="KAK6542920.1"/>
    <property type="molecule type" value="Genomic_DNA"/>
</dbReference>
<name>A0AAV9XLG0_9PEZI</name>
<sequence length="355" mass="40058">MKHLDMVTLGFRLLLALQMPPSLAMRAYGAGAERVTISRDDFEKYYTKEKQSIKEFAAAVEEIDYLQSKCPSNPEELENGDPRFHIQPLLDKITEARVELNVLAGFPMDESILVESVTSLRSEFDEVDYRSTLANIYGIELLVREELDKVQSFLADIGNLSRLRYPDLDDQNVNIHNLAVEIDDGEYDGEQAVTYTVGARDNMKDRFAELISLLEATVSAYDVEIAMNEVIDRSDLEKWFPPNDSFMDVVGALIRWSECWIQELTAGLDALNKIGLVPEPKAFYMGSWFPGNNGDESRPYRPGILRKLGCKLGKKFRKSFSGILPTWTAKSPLNKKPPPDDDSGFGPPELSDRSE</sequence>
<feature type="region of interest" description="Disordered" evidence="1">
    <location>
        <begin position="327"/>
        <end position="355"/>
    </location>
</feature>
<reference evidence="3 4" key="1">
    <citation type="submission" date="2019-10" db="EMBL/GenBank/DDBJ databases">
        <authorList>
            <person name="Palmer J.M."/>
        </authorList>
    </citation>
    <scope>NUCLEOTIDE SEQUENCE [LARGE SCALE GENOMIC DNA]</scope>
    <source>
        <strain evidence="3 4">TWF694</strain>
    </source>
</reference>
<keyword evidence="4" id="KW-1185">Reference proteome</keyword>
<dbReference type="Proteomes" id="UP001365542">
    <property type="component" value="Unassembled WGS sequence"/>
</dbReference>
<dbReference type="AlphaFoldDB" id="A0AAV9XLG0"/>
<evidence type="ECO:0000256" key="1">
    <source>
        <dbReference type="SAM" id="MobiDB-lite"/>
    </source>
</evidence>
<feature type="chain" id="PRO_5043395972" evidence="2">
    <location>
        <begin position="25"/>
        <end position="355"/>
    </location>
</feature>
<gene>
    <name evidence="3" type="ORF">TWF694_006858</name>
</gene>
<organism evidence="3 4">
    <name type="scientific">Orbilia ellipsospora</name>
    <dbReference type="NCBI Taxonomy" id="2528407"/>
    <lineage>
        <taxon>Eukaryota</taxon>
        <taxon>Fungi</taxon>
        <taxon>Dikarya</taxon>
        <taxon>Ascomycota</taxon>
        <taxon>Pezizomycotina</taxon>
        <taxon>Orbiliomycetes</taxon>
        <taxon>Orbiliales</taxon>
        <taxon>Orbiliaceae</taxon>
        <taxon>Orbilia</taxon>
    </lineage>
</organism>
<protein>
    <submittedName>
        <fullName evidence="3">Uncharacterized protein</fullName>
    </submittedName>
</protein>
<accession>A0AAV9XLG0</accession>
<evidence type="ECO:0000313" key="4">
    <source>
        <dbReference type="Proteomes" id="UP001365542"/>
    </source>
</evidence>